<evidence type="ECO:0000313" key="5">
    <source>
        <dbReference type="EMBL" id="NMH28055.1"/>
    </source>
</evidence>
<sequence>MSGKLKKPKFTGMKIYCNTCKRDNPTCKHHDSHVYRVRLHVKGSTKGVKVKTLLSRDYDEAVDEAIAFKKEMVSVNYQPEYKPKERTSTVQTIQTLVSGILKYDQYLNGKHELVHLRKEVGDAHRKETIRFCTYFCDAVKKIDNVTLLPISEISQHHVAAFYSWAEKEYAPRTFNKMMAAMKGFFDFIVAVEKIKMENPFAVYVTKEVGKQNIQTLSKTEFEAVLEAVDNASPIFNMKTGEKKTMFYPYLKNAFKLFLLTGGRREEVVDLKWSDLMITVQDVRFFQVANGKVEKQKRSKNLHGATANKFFPVNADLMELLTELGYEEFKGQDKFIIAPERTVSSKTIMDRVSKAFTHYRKEAGITKEVSLDELRKTYLTWMNTIMNKDTKILSSHSNQEVLNNHYIDPTVLSAVEKANLEFRIFAS</sequence>
<dbReference type="InterPro" id="IPR002104">
    <property type="entry name" value="Integrase_catalytic"/>
</dbReference>
<dbReference type="Pfam" id="PF00589">
    <property type="entry name" value="Phage_integrase"/>
    <property type="match status" value="1"/>
</dbReference>
<comment type="similarity">
    <text evidence="1">Belongs to the 'phage' integrase family.</text>
</comment>
<proteinExistence type="inferred from homology"/>
<feature type="domain" description="Tyr recombinase" evidence="4">
    <location>
        <begin position="211"/>
        <end position="418"/>
    </location>
</feature>
<dbReference type="InterPro" id="IPR013762">
    <property type="entry name" value="Integrase-like_cat_sf"/>
</dbReference>
<protein>
    <submittedName>
        <fullName evidence="5">Tyrosine-type recombinase/integrase</fullName>
    </submittedName>
</protein>
<dbReference type="RefSeq" id="WP_169527165.1">
    <property type="nucleotide sequence ID" value="NZ_JAAMPU010000104.1"/>
</dbReference>
<evidence type="ECO:0000313" key="6">
    <source>
        <dbReference type="Proteomes" id="UP000712080"/>
    </source>
</evidence>
<dbReference type="Proteomes" id="UP000712080">
    <property type="component" value="Unassembled WGS sequence"/>
</dbReference>
<dbReference type="GO" id="GO:0015074">
    <property type="term" value="P:DNA integration"/>
    <property type="evidence" value="ECO:0007669"/>
    <property type="project" value="InterPro"/>
</dbReference>
<gene>
    <name evidence="5" type="ORF">G6047_08425</name>
</gene>
<dbReference type="AlphaFoldDB" id="A0A972FUW3"/>
<dbReference type="GO" id="GO:0006310">
    <property type="term" value="P:DNA recombination"/>
    <property type="evidence" value="ECO:0007669"/>
    <property type="project" value="UniProtKB-KW"/>
</dbReference>
<evidence type="ECO:0000256" key="1">
    <source>
        <dbReference type="ARBA" id="ARBA00008857"/>
    </source>
</evidence>
<dbReference type="InterPro" id="IPR010998">
    <property type="entry name" value="Integrase_recombinase_N"/>
</dbReference>
<dbReference type="SUPFAM" id="SSF56349">
    <property type="entry name" value="DNA breaking-rejoining enzymes"/>
    <property type="match status" value="1"/>
</dbReference>
<dbReference type="InterPro" id="IPR011010">
    <property type="entry name" value="DNA_brk_join_enz"/>
</dbReference>
<keyword evidence="3" id="KW-0233">DNA recombination</keyword>
<keyword evidence="2" id="KW-0238">DNA-binding</keyword>
<name>A0A972FUW3_9FLAO</name>
<keyword evidence="6" id="KW-1185">Reference proteome</keyword>
<dbReference type="Gene3D" id="1.10.443.10">
    <property type="entry name" value="Intergrase catalytic core"/>
    <property type="match status" value="1"/>
</dbReference>
<dbReference type="PANTHER" id="PTHR30349:SF41">
    <property type="entry name" value="INTEGRASE_RECOMBINASE PROTEIN MJ0367-RELATED"/>
    <property type="match status" value="1"/>
</dbReference>
<dbReference type="PANTHER" id="PTHR30349">
    <property type="entry name" value="PHAGE INTEGRASE-RELATED"/>
    <property type="match status" value="1"/>
</dbReference>
<evidence type="ECO:0000256" key="2">
    <source>
        <dbReference type="ARBA" id="ARBA00023125"/>
    </source>
</evidence>
<reference evidence="5" key="1">
    <citation type="submission" date="2020-02" db="EMBL/GenBank/DDBJ databases">
        <title>Flavobacterium sp. genome.</title>
        <authorList>
            <person name="Jung H.S."/>
            <person name="Baek J.H."/>
            <person name="Jeon C.O."/>
        </authorList>
    </citation>
    <scope>NUCLEOTIDE SEQUENCE</scope>
    <source>
        <strain evidence="5">SE-s28</strain>
    </source>
</reference>
<organism evidence="5 6">
    <name type="scientific">Flavobacterium silvaticum</name>
    <dbReference type="NCBI Taxonomy" id="1852020"/>
    <lineage>
        <taxon>Bacteria</taxon>
        <taxon>Pseudomonadati</taxon>
        <taxon>Bacteroidota</taxon>
        <taxon>Flavobacteriia</taxon>
        <taxon>Flavobacteriales</taxon>
        <taxon>Flavobacteriaceae</taxon>
        <taxon>Flavobacterium</taxon>
    </lineage>
</organism>
<evidence type="ECO:0000256" key="3">
    <source>
        <dbReference type="ARBA" id="ARBA00023172"/>
    </source>
</evidence>
<accession>A0A972FUW3</accession>
<dbReference type="EMBL" id="JAAMPU010000104">
    <property type="protein sequence ID" value="NMH28055.1"/>
    <property type="molecule type" value="Genomic_DNA"/>
</dbReference>
<dbReference type="Gene3D" id="1.10.150.130">
    <property type="match status" value="1"/>
</dbReference>
<dbReference type="InterPro" id="IPR050090">
    <property type="entry name" value="Tyrosine_recombinase_XerCD"/>
</dbReference>
<dbReference type="GO" id="GO:0003677">
    <property type="term" value="F:DNA binding"/>
    <property type="evidence" value="ECO:0007669"/>
    <property type="project" value="UniProtKB-KW"/>
</dbReference>
<evidence type="ECO:0000259" key="4">
    <source>
        <dbReference type="PROSITE" id="PS51898"/>
    </source>
</evidence>
<comment type="caution">
    <text evidence="5">The sequence shown here is derived from an EMBL/GenBank/DDBJ whole genome shotgun (WGS) entry which is preliminary data.</text>
</comment>
<dbReference type="PROSITE" id="PS51898">
    <property type="entry name" value="TYR_RECOMBINASE"/>
    <property type="match status" value="1"/>
</dbReference>